<feature type="compositionally biased region" description="Basic and acidic residues" evidence="1">
    <location>
        <begin position="14"/>
        <end position="29"/>
    </location>
</feature>
<accession>A0AAW0FMQ9</accession>
<evidence type="ECO:0000313" key="2">
    <source>
        <dbReference type="EMBL" id="KAK7681442.1"/>
    </source>
</evidence>
<comment type="caution">
    <text evidence="2">The sequence shown here is derived from an EMBL/GenBank/DDBJ whole genome shotgun (WGS) entry which is preliminary data.</text>
</comment>
<sequence>MKPYGTRASNVNKHPGDILKADQRKRRTAEEMKAVRKEEAAAQQVRASEEKAKLERKAQLLHELAAIEAETVSAEEARLQPSVPQSATANLQVILPVLARHSQP</sequence>
<evidence type="ECO:0000256" key="1">
    <source>
        <dbReference type="SAM" id="MobiDB-lite"/>
    </source>
</evidence>
<protein>
    <submittedName>
        <fullName evidence="2">Uncharacterized protein</fullName>
    </submittedName>
</protein>
<gene>
    <name evidence="2" type="ORF">QCA50_015534</name>
</gene>
<proteinExistence type="predicted"/>
<keyword evidence="3" id="KW-1185">Reference proteome</keyword>
<dbReference type="AlphaFoldDB" id="A0AAW0FMQ9"/>
<dbReference type="Proteomes" id="UP001385951">
    <property type="component" value="Unassembled WGS sequence"/>
</dbReference>
<dbReference type="EMBL" id="JASBNA010000041">
    <property type="protein sequence ID" value="KAK7681442.1"/>
    <property type="molecule type" value="Genomic_DNA"/>
</dbReference>
<organism evidence="2 3">
    <name type="scientific">Cerrena zonata</name>
    <dbReference type="NCBI Taxonomy" id="2478898"/>
    <lineage>
        <taxon>Eukaryota</taxon>
        <taxon>Fungi</taxon>
        <taxon>Dikarya</taxon>
        <taxon>Basidiomycota</taxon>
        <taxon>Agaricomycotina</taxon>
        <taxon>Agaricomycetes</taxon>
        <taxon>Polyporales</taxon>
        <taxon>Cerrenaceae</taxon>
        <taxon>Cerrena</taxon>
    </lineage>
</organism>
<reference evidence="2 3" key="1">
    <citation type="submission" date="2022-09" db="EMBL/GenBank/DDBJ databases">
        <authorList>
            <person name="Palmer J.M."/>
        </authorList>
    </citation>
    <scope>NUCLEOTIDE SEQUENCE [LARGE SCALE GENOMIC DNA]</scope>
    <source>
        <strain evidence="2 3">DSM 7382</strain>
    </source>
</reference>
<feature type="region of interest" description="Disordered" evidence="1">
    <location>
        <begin position="1"/>
        <end position="29"/>
    </location>
</feature>
<name>A0AAW0FMQ9_9APHY</name>
<evidence type="ECO:0000313" key="3">
    <source>
        <dbReference type="Proteomes" id="UP001385951"/>
    </source>
</evidence>